<gene>
    <name evidence="2" type="ORF">Cvel_1168</name>
</gene>
<feature type="transmembrane region" description="Helical" evidence="1">
    <location>
        <begin position="139"/>
        <end position="159"/>
    </location>
</feature>
<keyword evidence="1" id="KW-1133">Transmembrane helix</keyword>
<dbReference type="AlphaFoldDB" id="A0A0G4HM73"/>
<feature type="transmembrane region" description="Helical" evidence="1">
    <location>
        <begin position="115"/>
        <end position="133"/>
    </location>
</feature>
<name>A0A0G4HM73_9ALVE</name>
<feature type="transmembrane region" description="Helical" evidence="1">
    <location>
        <begin position="60"/>
        <end position="79"/>
    </location>
</feature>
<accession>A0A0G4HM73</accession>
<dbReference type="VEuPathDB" id="CryptoDB:Cvel_1168"/>
<keyword evidence="1" id="KW-0472">Membrane</keyword>
<sequence length="170" mass="18050">MGTLEVPVPADLFLSGLPARLRLSYHVAGATWDFGTPAFFTLGFVRGALKGTPLKVASSWALRGGLMGMLASVLLLEGLRAGVVPKFQKEAPDFSEAGEKDRVDRLKKNTLVRTMDLYAWTGVTLGTAVSLVVKRSLHLPLIAGTSSIFSMGGIAVTVLKEKSLIPAAPK</sequence>
<organism evidence="2">
    <name type="scientific">Chromera velia CCMP2878</name>
    <dbReference type="NCBI Taxonomy" id="1169474"/>
    <lineage>
        <taxon>Eukaryota</taxon>
        <taxon>Sar</taxon>
        <taxon>Alveolata</taxon>
        <taxon>Colpodellida</taxon>
        <taxon>Chromeraceae</taxon>
        <taxon>Chromera</taxon>
    </lineage>
</organism>
<proteinExistence type="predicted"/>
<reference evidence="2" key="1">
    <citation type="submission" date="2014-11" db="EMBL/GenBank/DDBJ databases">
        <authorList>
            <person name="Otto D Thomas"/>
            <person name="Naeem Raeece"/>
        </authorList>
    </citation>
    <scope>NUCLEOTIDE SEQUENCE</scope>
</reference>
<evidence type="ECO:0000256" key="1">
    <source>
        <dbReference type="SAM" id="Phobius"/>
    </source>
</evidence>
<evidence type="ECO:0000313" key="2">
    <source>
        <dbReference type="EMBL" id="CEM45253.1"/>
    </source>
</evidence>
<keyword evidence="1" id="KW-0812">Transmembrane</keyword>
<protein>
    <submittedName>
        <fullName evidence="2">Uncharacterized protein</fullName>
    </submittedName>
</protein>
<dbReference type="EMBL" id="CDMZ01003136">
    <property type="protein sequence ID" value="CEM45253.1"/>
    <property type="molecule type" value="Genomic_DNA"/>
</dbReference>